<keyword evidence="2" id="KW-1185">Reference proteome</keyword>
<comment type="caution">
    <text evidence="1">The sequence shown here is derived from an EMBL/GenBank/DDBJ whole genome shotgun (WGS) entry which is preliminary data.</text>
</comment>
<evidence type="ECO:0000313" key="1">
    <source>
        <dbReference type="EMBL" id="KAK6499768.1"/>
    </source>
</evidence>
<proteinExistence type="predicted"/>
<organism evidence="1 2">
    <name type="scientific">Arthrobotrys musiformis</name>
    <dbReference type="NCBI Taxonomy" id="47236"/>
    <lineage>
        <taxon>Eukaryota</taxon>
        <taxon>Fungi</taxon>
        <taxon>Dikarya</taxon>
        <taxon>Ascomycota</taxon>
        <taxon>Pezizomycotina</taxon>
        <taxon>Orbiliomycetes</taxon>
        <taxon>Orbiliales</taxon>
        <taxon>Orbiliaceae</taxon>
        <taxon>Arthrobotrys</taxon>
    </lineage>
</organism>
<protein>
    <submittedName>
        <fullName evidence="1">Uncharacterized protein</fullName>
    </submittedName>
</protein>
<reference evidence="1 2" key="1">
    <citation type="submission" date="2023-08" db="EMBL/GenBank/DDBJ databases">
        <authorList>
            <person name="Palmer J.M."/>
        </authorList>
    </citation>
    <scope>NUCLEOTIDE SEQUENCE [LARGE SCALE GENOMIC DNA]</scope>
    <source>
        <strain evidence="1 2">TWF481</strain>
    </source>
</reference>
<dbReference type="EMBL" id="JAVHJL010000007">
    <property type="protein sequence ID" value="KAK6499768.1"/>
    <property type="molecule type" value="Genomic_DNA"/>
</dbReference>
<gene>
    <name evidence="1" type="ORF">TWF481_010125</name>
</gene>
<dbReference type="Proteomes" id="UP001370758">
    <property type="component" value="Unassembled WGS sequence"/>
</dbReference>
<evidence type="ECO:0000313" key="2">
    <source>
        <dbReference type="Proteomes" id="UP001370758"/>
    </source>
</evidence>
<sequence length="244" mass="27604">MDSPTLQHMIRSSFQDMELVPVYEIPAGMASQDHKLMTTDEFHKSGGIVRLKTSAEAASDACFIYDPSMESRDFGDASPQIAQQPDHCSQACLLRFEKIEKALEAQRQTIEAQFRSQEVMQAQLEALAPFKELALRILLNLALNKANGSGFQFKDRKHFLTSAEFLTSRTKGFFKRQYKTRRMTILSRSSHTIEVGQIAQAIIYLPDDDVKKPPFAEIFKYVYDATPRALAKSKTLTTDLINAE</sequence>
<name>A0AAV9W1T0_9PEZI</name>
<dbReference type="AlphaFoldDB" id="A0AAV9W1T0"/>
<accession>A0AAV9W1T0</accession>